<evidence type="ECO:0000259" key="2">
    <source>
        <dbReference type="PROSITE" id="PS00028"/>
    </source>
</evidence>
<evidence type="ECO:0000313" key="3">
    <source>
        <dbReference type="EMBL" id="KAJ3092957.1"/>
    </source>
</evidence>
<organism evidence="3 4">
    <name type="scientific">Physocladia obscura</name>
    <dbReference type="NCBI Taxonomy" id="109957"/>
    <lineage>
        <taxon>Eukaryota</taxon>
        <taxon>Fungi</taxon>
        <taxon>Fungi incertae sedis</taxon>
        <taxon>Chytridiomycota</taxon>
        <taxon>Chytridiomycota incertae sedis</taxon>
        <taxon>Chytridiomycetes</taxon>
        <taxon>Chytridiales</taxon>
        <taxon>Chytriomycetaceae</taxon>
        <taxon>Physocladia</taxon>
    </lineage>
</organism>
<dbReference type="GO" id="GO:0016567">
    <property type="term" value="P:protein ubiquitination"/>
    <property type="evidence" value="ECO:0007669"/>
    <property type="project" value="TreeGrafter"/>
</dbReference>
<dbReference type="InterPro" id="IPR044288">
    <property type="entry name" value="ZNF598/HEL2"/>
</dbReference>
<sequence length="412" mass="46180">MAKVDRKLSIYFDTDQAYDDVMILLRFNCPDADCDVSCPGGWSELKKHTDLDRHFRQGDLGDLSFKGHPKCGFCNTHFYGDDELYEHCRKQHEQCFLCVNVGIRHQYYENYDRLEQHFRKEHFCCMDPECLEKKFQVFFSDIDLKAHEMQMHPTKRTARGKGQKIDVNFSIAGSPSLDLGSRAGGSSLGRGGNMRGRNNNRRGEDTKNVGDMSEQFDSRISMRPPSGFGQLSNVDIAPTPAEATNINPIAQSRTQTNVSQPIVPSRYANTVISGMDRSETNFPPPQRSGIQQNGANSSGSNSSFAAPAQISNIAISSGAVGMMDPRTLAILQELFESDRSKLDELKSIAKMFRTDLTTCSEFLNFFISLVFDSRRNASDSVKKEIIEKAGRVWKALADSIPDENSDAYSKLK</sequence>
<feature type="compositionally biased region" description="Gly residues" evidence="1">
    <location>
        <begin position="182"/>
        <end position="194"/>
    </location>
</feature>
<dbReference type="AlphaFoldDB" id="A0AAD5X7A8"/>
<feature type="compositionally biased region" description="Low complexity" evidence="1">
    <location>
        <begin position="288"/>
        <end position="303"/>
    </location>
</feature>
<dbReference type="PANTHER" id="PTHR22938:SF0">
    <property type="entry name" value="E3 UBIQUITIN-PROTEIN LIGASE ZNF598"/>
    <property type="match status" value="1"/>
</dbReference>
<protein>
    <recommendedName>
        <fullName evidence="2">C2H2-type domain-containing protein</fullName>
    </recommendedName>
</protein>
<keyword evidence="4" id="KW-1185">Reference proteome</keyword>
<dbReference type="GO" id="GO:0061630">
    <property type="term" value="F:ubiquitin protein ligase activity"/>
    <property type="evidence" value="ECO:0007669"/>
    <property type="project" value="InterPro"/>
</dbReference>
<feature type="non-terminal residue" evidence="3">
    <location>
        <position position="1"/>
    </location>
</feature>
<proteinExistence type="predicted"/>
<gene>
    <name evidence="3" type="ORF">HK100_006803</name>
</gene>
<comment type="caution">
    <text evidence="3">The sequence shown here is derived from an EMBL/GenBank/DDBJ whole genome shotgun (WGS) entry which is preliminary data.</text>
</comment>
<evidence type="ECO:0000313" key="4">
    <source>
        <dbReference type="Proteomes" id="UP001211907"/>
    </source>
</evidence>
<dbReference type="Proteomes" id="UP001211907">
    <property type="component" value="Unassembled WGS sequence"/>
</dbReference>
<dbReference type="PANTHER" id="PTHR22938">
    <property type="entry name" value="ZINC FINGER PROTEIN 598"/>
    <property type="match status" value="1"/>
</dbReference>
<dbReference type="EMBL" id="JADGJH010003175">
    <property type="protein sequence ID" value="KAJ3092957.1"/>
    <property type="molecule type" value="Genomic_DNA"/>
</dbReference>
<dbReference type="InterPro" id="IPR056437">
    <property type="entry name" value="Znf-C2H2_ZNF598/HEL2"/>
</dbReference>
<evidence type="ECO:0000256" key="1">
    <source>
        <dbReference type="SAM" id="MobiDB-lite"/>
    </source>
</evidence>
<dbReference type="InterPro" id="IPR013087">
    <property type="entry name" value="Znf_C2H2_type"/>
</dbReference>
<dbReference type="PROSITE" id="PS00028">
    <property type="entry name" value="ZINC_FINGER_C2H2_1"/>
    <property type="match status" value="1"/>
</dbReference>
<accession>A0AAD5X7A8</accession>
<feature type="region of interest" description="Disordered" evidence="1">
    <location>
        <begin position="178"/>
        <end position="213"/>
    </location>
</feature>
<feature type="domain" description="C2H2-type" evidence="2">
    <location>
        <begin position="71"/>
        <end position="92"/>
    </location>
</feature>
<dbReference type="GO" id="GO:0043022">
    <property type="term" value="F:ribosome binding"/>
    <property type="evidence" value="ECO:0007669"/>
    <property type="project" value="TreeGrafter"/>
</dbReference>
<reference evidence="3" key="1">
    <citation type="submission" date="2020-05" db="EMBL/GenBank/DDBJ databases">
        <title>Phylogenomic resolution of chytrid fungi.</title>
        <authorList>
            <person name="Stajich J.E."/>
            <person name="Amses K."/>
            <person name="Simmons R."/>
            <person name="Seto K."/>
            <person name="Myers J."/>
            <person name="Bonds A."/>
            <person name="Quandt C.A."/>
            <person name="Barry K."/>
            <person name="Liu P."/>
            <person name="Grigoriev I."/>
            <person name="Longcore J.E."/>
            <person name="James T.Y."/>
        </authorList>
    </citation>
    <scope>NUCLEOTIDE SEQUENCE</scope>
    <source>
        <strain evidence="3">JEL0513</strain>
    </source>
</reference>
<name>A0AAD5X7A8_9FUNG</name>
<dbReference type="GO" id="GO:0072344">
    <property type="term" value="P:rescue of stalled ribosome"/>
    <property type="evidence" value="ECO:0007669"/>
    <property type="project" value="InterPro"/>
</dbReference>
<feature type="region of interest" description="Disordered" evidence="1">
    <location>
        <begin position="275"/>
        <end position="303"/>
    </location>
</feature>
<dbReference type="Pfam" id="PF23230">
    <property type="entry name" value="zf-C2H2_13"/>
    <property type="match status" value="1"/>
</dbReference>